<comment type="caution">
    <text evidence="1">The sequence shown here is derived from an EMBL/GenBank/DDBJ whole genome shotgun (WGS) entry which is preliminary data.</text>
</comment>
<evidence type="ECO:0000313" key="2">
    <source>
        <dbReference type="Proteomes" id="UP001054902"/>
    </source>
</evidence>
<accession>A0AAD3D424</accession>
<dbReference type="EMBL" id="BLLK01000058">
    <property type="protein sequence ID" value="GFH57491.1"/>
    <property type="molecule type" value="Genomic_DNA"/>
</dbReference>
<dbReference type="Proteomes" id="UP001054902">
    <property type="component" value="Unassembled WGS sequence"/>
</dbReference>
<organism evidence="1 2">
    <name type="scientific">Chaetoceros tenuissimus</name>
    <dbReference type="NCBI Taxonomy" id="426638"/>
    <lineage>
        <taxon>Eukaryota</taxon>
        <taxon>Sar</taxon>
        <taxon>Stramenopiles</taxon>
        <taxon>Ochrophyta</taxon>
        <taxon>Bacillariophyta</taxon>
        <taxon>Coscinodiscophyceae</taxon>
        <taxon>Chaetocerotophycidae</taxon>
        <taxon>Chaetocerotales</taxon>
        <taxon>Chaetocerotaceae</taxon>
        <taxon>Chaetoceros</taxon>
    </lineage>
</organism>
<keyword evidence="2" id="KW-1185">Reference proteome</keyword>
<name>A0AAD3D424_9STRA</name>
<sequence length="232" mass="26796">MVVCISQPCGDLELESTIAGEFSNSQNSSNAQKIVRTMLRPHFHCSRRAANLRNVKEHIHPALAALWNEAEEWHLLASDHCDVYGFNVWSPAWLQESTEMVFDGEDGRKTWLKKHKNQVINKRGHASSIESCASEGWVCCMAFSEFDYLCICLDPRKNEYGNVHHINTRSQKESYCSTMDELLMHLVYFIKEGKERKLAEKNPRFQMTVRPRSGLPRPLKMIRKAVIDVLMR</sequence>
<gene>
    <name evidence="1" type="ORF">CTEN210_13967</name>
</gene>
<evidence type="ECO:0000313" key="1">
    <source>
        <dbReference type="EMBL" id="GFH57491.1"/>
    </source>
</evidence>
<proteinExistence type="predicted"/>
<dbReference type="AlphaFoldDB" id="A0AAD3D424"/>
<protein>
    <submittedName>
        <fullName evidence="1">Uncharacterized protein</fullName>
    </submittedName>
</protein>
<reference evidence="1 2" key="1">
    <citation type="journal article" date="2021" name="Sci. Rep.">
        <title>The genome of the diatom Chaetoceros tenuissimus carries an ancient integrated fragment of an extant virus.</title>
        <authorList>
            <person name="Hongo Y."/>
            <person name="Kimura K."/>
            <person name="Takaki Y."/>
            <person name="Yoshida Y."/>
            <person name="Baba S."/>
            <person name="Kobayashi G."/>
            <person name="Nagasaki K."/>
            <person name="Hano T."/>
            <person name="Tomaru Y."/>
        </authorList>
    </citation>
    <scope>NUCLEOTIDE SEQUENCE [LARGE SCALE GENOMIC DNA]</scope>
    <source>
        <strain evidence="1 2">NIES-3715</strain>
    </source>
</reference>